<dbReference type="OrthoDB" id="9814202at2"/>
<organism evidence="2 3">
    <name type="scientific">Sporobacter termitidis DSM 10068</name>
    <dbReference type="NCBI Taxonomy" id="1123282"/>
    <lineage>
        <taxon>Bacteria</taxon>
        <taxon>Bacillati</taxon>
        <taxon>Bacillota</taxon>
        <taxon>Clostridia</taxon>
        <taxon>Eubacteriales</taxon>
        <taxon>Oscillospiraceae</taxon>
        <taxon>Sporobacter</taxon>
    </lineage>
</organism>
<dbReference type="PANTHER" id="PTHR30115">
    <property type="entry name" value="NITROGEN REGULATORY PROTEIN P-II"/>
    <property type="match status" value="1"/>
</dbReference>
<dbReference type="PROSITE" id="PS51343">
    <property type="entry name" value="PII_GLNB_DOM"/>
    <property type="match status" value="1"/>
</dbReference>
<accession>A0A1M5YTH1</accession>
<dbReference type="InterPro" id="IPR017918">
    <property type="entry name" value="N-reg_PII_CS"/>
</dbReference>
<evidence type="ECO:0000313" key="3">
    <source>
        <dbReference type="Proteomes" id="UP000183995"/>
    </source>
</evidence>
<proteinExistence type="inferred from homology"/>
<dbReference type="GO" id="GO:0006808">
    <property type="term" value="P:regulation of nitrogen utilization"/>
    <property type="evidence" value="ECO:0007669"/>
    <property type="project" value="InterPro"/>
</dbReference>
<dbReference type="SUPFAM" id="SSF54913">
    <property type="entry name" value="GlnB-like"/>
    <property type="match status" value="1"/>
</dbReference>
<evidence type="ECO:0000256" key="1">
    <source>
        <dbReference type="RuleBase" id="RU003936"/>
    </source>
</evidence>
<name>A0A1M5YTH1_9FIRM</name>
<dbReference type="AlphaFoldDB" id="A0A1M5YTH1"/>
<dbReference type="STRING" id="1123282.SAMN02745823_02848"/>
<dbReference type="RefSeq" id="WP_073080257.1">
    <property type="nucleotide sequence ID" value="NZ_FQXV01000010.1"/>
</dbReference>
<evidence type="ECO:0000313" key="2">
    <source>
        <dbReference type="EMBL" id="SHI15315.1"/>
    </source>
</evidence>
<dbReference type="GO" id="GO:0005829">
    <property type="term" value="C:cytosol"/>
    <property type="evidence" value="ECO:0007669"/>
    <property type="project" value="TreeGrafter"/>
</dbReference>
<dbReference type="PRINTS" id="PR00340">
    <property type="entry name" value="PIIGLNB"/>
</dbReference>
<reference evidence="2 3" key="1">
    <citation type="submission" date="2016-11" db="EMBL/GenBank/DDBJ databases">
        <authorList>
            <person name="Jaros S."/>
            <person name="Januszkiewicz K."/>
            <person name="Wedrychowicz H."/>
        </authorList>
    </citation>
    <scope>NUCLEOTIDE SEQUENCE [LARGE SCALE GENOMIC DNA]</scope>
    <source>
        <strain evidence="2 3">DSM 10068</strain>
    </source>
</reference>
<dbReference type="EMBL" id="FQXV01000010">
    <property type="protein sequence ID" value="SHI15315.1"/>
    <property type="molecule type" value="Genomic_DNA"/>
</dbReference>
<protein>
    <submittedName>
        <fullName evidence="2">Nitrogen regulatory protein P-II family</fullName>
    </submittedName>
</protein>
<dbReference type="GO" id="GO:0030234">
    <property type="term" value="F:enzyme regulator activity"/>
    <property type="evidence" value="ECO:0007669"/>
    <property type="project" value="InterPro"/>
</dbReference>
<dbReference type="Gene3D" id="3.30.70.120">
    <property type="match status" value="1"/>
</dbReference>
<dbReference type="PROSITE" id="PS00638">
    <property type="entry name" value="PII_GLNB_CTER"/>
    <property type="match status" value="1"/>
</dbReference>
<dbReference type="Pfam" id="PF00543">
    <property type="entry name" value="P-II"/>
    <property type="match status" value="1"/>
</dbReference>
<dbReference type="InterPro" id="IPR002187">
    <property type="entry name" value="N-reg_PII"/>
</dbReference>
<gene>
    <name evidence="2" type="ORF">SAMN02745823_02848</name>
</gene>
<dbReference type="SMART" id="SM00938">
    <property type="entry name" value="P-II"/>
    <property type="match status" value="1"/>
</dbReference>
<sequence>MKKIDAFIRPEKLEEIKGVLDKLQLNGLSISQVMGFGKQKGWKEYVRGTEIDYNFLPKVKLEIVTADEEVEGVIAKISEIAYTGSVGDGKIFISDIIDAVRIRTKERGIDAIK</sequence>
<keyword evidence="3" id="KW-1185">Reference proteome</keyword>
<comment type="similarity">
    <text evidence="1">Belongs to the P(II) protein family.</text>
</comment>
<dbReference type="InterPro" id="IPR011322">
    <property type="entry name" value="N-reg_PII-like_a/b"/>
</dbReference>
<dbReference type="PANTHER" id="PTHR30115:SF11">
    <property type="entry name" value="NITROGEN REGULATORY PROTEIN P-II HOMOLOG"/>
    <property type="match status" value="1"/>
</dbReference>
<dbReference type="GO" id="GO:0005524">
    <property type="term" value="F:ATP binding"/>
    <property type="evidence" value="ECO:0007669"/>
    <property type="project" value="TreeGrafter"/>
</dbReference>
<dbReference type="InterPro" id="IPR015867">
    <property type="entry name" value="N-reg_PII/ATP_PRibTrfase_C"/>
</dbReference>
<dbReference type="Proteomes" id="UP000183995">
    <property type="component" value="Unassembled WGS sequence"/>
</dbReference>